<accession>A0A3N4HPZ1</accession>
<organism evidence="2 3">
    <name type="scientific">Ascobolus immersus RN42</name>
    <dbReference type="NCBI Taxonomy" id="1160509"/>
    <lineage>
        <taxon>Eukaryota</taxon>
        <taxon>Fungi</taxon>
        <taxon>Dikarya</taxon>
        <taxon>Ascomycota</taxon>
        <taxon>Pezizomycotina</taxon>
        <taxon>Pezizomycetes</taxon>
        <taxon>Pezizales</taxon>
        <taxon>Ascobolaceae</taxon>
        <taxon>Ascobolus</taxon>
    </lineage>
</organism>
<sequence>MATLWPPTGASLFHSWSGSLDSYDHKYDTINDSGLEWYKQIIICLSKVERYLIDRCLSPETKDRMVEQEVYTDRTVLLVSYVVHATSEPRGDHPKSTNVLIDKAPPPNDPCTTSTMASIDTLPNELKSLILTFVNGLKDYDMMSLTNHKWHAIAKVQSTRNRFATNWFAKNFNDIDAPKDIELIIRVLLKHLPNSIVLDYLDNSRKLGLESLYCNAWWIVESQYPIVAVSEDDQRGAGARSLLIILSMIPGNFRVAYGSRIRARENRRKLNSLSTRIEGLDLDLDDVVLGLLLMQAWNNGVKCSLKDMTARLKWSIWHFKLPESLLEWDEIKEFWFRPSFYYKLKQASTSN</sequence>
<dbReference type="Proteomes" id="UP000275078">
    <property type="component" value="Unassembled WGS sequence"/>
</dbReference>
<reference evidence="2 3" key="1">
    <citation type="journal article" date="2018" name="Nat. Ecol. Evol.">
        <title>Pezizomycetes genomes reveal the molecular basis of ectomycorrhizal truffle lifestyle.</title>
        <authorList>
            <person name="Murat C."/>
            <person name="Payen T."/>
            <person name="Noel B."/>
            <person name="Kuo A."/>
            <person name="Morin E."/>
            <person name="Chen J."/>
            <person name="Kohler A."/>
            <person name="Krizsan K."/>
            <person name="Balestrini R."/>
            <person name="Da Silva C."/>
            <person name="Montanini B."/>
            <person name="Hainaut M."/>
            <person name="Levati E."/>
            <person name="Barry K.W."/>
            <person name="Belfiori B."/>
            <person name="Cichocki N."/>
            <person name="Clum A."/>
            <person name="Dockter R.B."/>
            <person name="Fauchery L."/>
            <person name="Guy J."/>
            <person name="Iotti M."/>
            <person name="Le Tacon F."/>
            <person name="Lindquist E.A."/>
            <person name="Lipzen A."/>
            <person name="Malagnac F."/>
            <person name="Mello A."/>
            <person name="Molinier V."/>
            <person name="Miyauchi S."/>
            <person name="Poulain J."/>
            <person name="Riccioni C."/>
            <person name="Rubini A."/>
            <person name="Sitrit Y."/>
            <person name="Splivallo R."/>
            <person name="Traeger S."/>
            <person name="Wang M."/>
            <person name="Zifcakova L."/>
            <person name="Wipf D."/>
            <person name="Zambonelli A."/>
            <person name="Paolocci F."/>
            <person name="Nowrousian M."/>
            <person name="Ottonello S."/>
            <person name="Baldrian P."/>
            <person name="Spatafora J.W."/>
            <person name="Henrissat B."/>
            <person name="Nagy L.G."/>
            <person name="Aury J.M."/>
            <person name="Wincker P."/>
            <person name="Grigoriev I.V."/>
            <person name="Bonfante P."/>
            <person name="Martin F.M."/>
        </authorList>
    </citation>
    <scope>NUCLEOTIDE SEQUENCE [LARGE SCALE GENOMIC DNA]</scope>
    <source>
        <strain evidence="2 3">RN42</strain>
    </source>
</reference>
<dbReference type="AlphaFoldDB" id="A0A3N4HPZ1"/>
<evidence type="ECO:0000313" key="3">
    <source>
        <dbReference type="Proteomes" id="UP000275078"/>
    </source>
</evidence>
<evidence type="ECO:0008006" key="4">
    <source>
        <dbReference type="Google" id="ProtNLM"/>
    </source>
</evidence>
<evidence type="ECO:0000313" key="2">
    <source>
        <dbReference type="EMBL" id="RPA73890.1"/>
    </source>
</evidence>
<dbReference type="OrthoDB" id="5238783at2759"/>
<protein>
    <recommendedName>
        <fullName evidence="4">F-box domain-containing protein</fullName>
    </recommendedName>
</protein>
<dbReference type="EMBL" id="ML119808">
    <property type="protein sequence ID" value="RPA73890.1"/>
    <property type="molecule type" value="Genomic_DNA"/>
</dbReference>
<gene>
    <name evidence="2" type="ORF">BJ508DRAFT_313404</name>
</gene>
<proteinExistence type="predicted"/>
<keyword evidence="3" id="KW-1185">Reference proteome</keyword>
<name>A0A3N4HPZ1_ASCIM</name>
<evidence type="ECO:0000256" key="1">
    <source>
        <dbReference type="SAM" id="MobiDB-lite"/>
    </source>
</evidence>
<feature type="region of interest" description="Disordered" evidence="1">
    <location>
        <begin position="88"/>
        <end position="107"/>
    </location>
</feature>